<evidence type="ECO:0000313" key="3">
    <source>
        <dbReference type="Proteomes" id="UP000720189"/>
    </source>
</evidence>
<dbReference type="AlphaFoldDB" id="A0A9P9GK35"/>
<dbReference type="OrthoDB" id="5085584at2759"/>
<evidence type="ECO:0000313" key="2">
    <source>
        <dbReference type="EMBL" id="KAH7241039.1"/>
    </source>
</evidence>
<comment type="caution">
    <text evidence="2">The sequence shown here is derived from an EMBL/GenBank/DDBJ whole genome shotgun (WGS) entry which is preliminary data.</text>
</comment>
<feature type="compositionally biased region" description="Basic and acidic residues" evidence="1">
    <location>
        <begin position="282"/>
        <end position="304"/>
    </location>
</feature>
<accession>A0A9P9GK35</accession>
<feature type="region of interest" description="Disordered" evidence="1">
    <location>
        <begin position="1"/>
        <end position="163"/>
    </location>
</feature>
<feature type="compositionally biased region" description="Polar residues" evidence="1">
    <location>
        <begin position="1"/>
        <end position="41"/>
    </location>
</feature>
<reference evidence="2" key="1">
    <citation type="journal article" date="2021" name="Nat. Commun.">
        <title>Genetic determinants of endophytism in the Arabidopsis root mycobiome.</title>
        <authorList>
            <person name="Mesny F."/>
            <person name="Miyauchi S."/>
            <person name="Thiergart T."/>
            <person name="Pickel B."/>
            <person name="Atanasova L."/>
            <person name="Karlsson M."/>
            <person name="Huettel B."/>
            <person name="Barry K.W."/>
            <person name="Haridas S."/>
            <person name="Chen C."/>
            <person name="Bauer D."/>
            <person name="Andreopoulos W."/>
            <person name="Pangilinan J."/>
            <person name="LaButti K."/>
            <person name="Riley R."/>
            <person name="Lipzen A."/>
            <person name="Clum A."/>
            <person name="Drula E."/>
            <person name="Henrissat B."/>
            <person name="Kohler A."/>
            <person name="Grigoriev I.V."/>
            <person name="Martin F.M."/>
            <person name="Hacquard S."/>
        </authorList>
    </citation>
    <scope>NUCLEOTIDE SEQUENCE</scope>
    <source>
        <strain evidence="2">MPI-CAGE-AT-0023</strain>
    </source>
</reference>
<dbReference type="Proteomes" id="UP000720189">
    <property type="component" value="Unassembled WGS sequence"/>
</dbReference>
<protein>
    <submittedName>
        <fullName evidence="2">Uncharacterized protein</fullName>
    </submittedName>
</protein>
<organism evidence="2 3">
    <name type="scientific">Fusarium redolens</name>
    <dbReference type="NCBI Taxonomy" id="48865"/>
    <lineage>
        <taxon>Eukaryota</taxon>
        <taxon>Fungi</taxon>
        <taxon>Dikarya</taxon>
        <taxon>Ascomycota</taxon>
        <taxon>Pezizomycotina</taxon>
        <taxon>Sordariomycetes</taxon>
        <taxon>Hypocreomycetidae</taxon>
        <taxon>Hypocreales</taxon>
        <taxon>Nectriaceae</taxon>
        <taxon>Fusarium</taxon>
        <taxon>Fusarium redolens species complex</taxon>
    </lineage>
</organism>
<dbReference type="GeneID" id="70229847"/>
<dbReference type="EMBL" id="JAGMUX010000013">
    <property type="protein sequence ID" value="KAH7241039.1"/>
    <property type="molecule type" value="Genomic_DNA"/>
</dbReference>
<feature type="compositionally biased region" description="Polar residues" evidence="1">
    <location>
        <begin position="82"/>
        <end position="104"/>
    </location>
</feature>
<proteinExistence type="predicted"/>
<gene>
    <name evidence="2" type="ORF">BKA55DRAFT_693280</name>
</gene>
<sequence length="327" mass="36056">MADSSPETPAETPTNDQQGDQQGLRRSSRSNRGQLNQNRSLLQHYVVGEAAGRPIPGPGCRRTIAKPEADDDEDKSVPLAQSAHTASNNARRPRKQSQSNNLANFGSHEEAPALATGAVALGTPRRSSIPASHPRSPPLQQIGDRRRSASPPQFASPNMRDRQDLAPQQQIMSAFPREQAFQYGPQLSQYVLQHAPQSQNMAQQQIPSLPVSVQSAQMAPPQHVEQQTHESASNAPGVYVNPADLMLDTQPLVDPQMNNIQGSEIPQFAQLVELYNSIHEERRAQEERDRLAAQEKKDKAKAADAEEMDQEEMDALWAQFINSDAFK</sequence>
<feature type="region of interest" description="Disordered" evidence="1">
    <location>
        <begin position="282"/>
        <end position="310"/>
    </location>
</feature>
<evidence type="ECO:0000256" key="1">
    <source>
        <dbReference type="SAM" id="MobiDB-lite"/>
    </source>
</evidence>
<name>A0A9P9GK35_FUSRE</name>
<keyword evidence="3" id="KW-1185">Reference proteome</keyword>
<dbReference type="RefSeq" id="XP_046046553.1">
    <property type="nucleotide sequence ID" value="XM_046199893.1"/>
</dbReference>